<comment type="caution">
    <text evidence="1">The sequence shown here is derived from an EMBL/GenBank/DDBJ whole genome shotgun (WGS) entry which is preliminary data.</text>
</comment>
<protein>
    <submittedName>
        <fullName evidence="1">Uncharacterized protein</fullName>
    </submittedName>
</protein>
<name>X1FYQ6_9ZZZZ</name>
<dbReference type="AlphaFoldDB" id="X1FYQ6"/>
<reference evidence="1" key="1">
    <citation type="journal article" date="2014" name="Front. Microbiol.">
        <title>High frequency of phylogenetically diverse reductive dehalogenase-homologous genes in deep subseafloor sedimentary metagenomes.</title>
        <authorList>
            <person name="Kawai M."/>
            <person name="Futagami T."/>
            <person name="Toyoda A."/>
            <person name="Takaki Y."/>
            <person name="Nishi S."/>
            <person name="Hori S."/>
            <person name="Arai W."/>
            <person name="Tsubouchi T."/>
            <person name="Morono Y."/>
            <person name="Uchiyama I."/>
            <person name="Ito T."/>
            <person name="Fujiyama A."/>
            <person name="Inagaki F."/>
            <person name="Takami H."/>
        </authorList>
    </citation>
    <scope>NUCLEOTIDE SEQUENCE</scope>
    <source>
        <strain evidence="1">Expedition CK06-06</strain>
    </source>
</reference>
<proteinExistence type="predicted"/>
<gene>
    <name evidence="1" type="ORF">S03H2_31674</name>
</gene>
<evidence type="ECO:0000313" key="1">
    <source>
        <dbReference type="EMBL" id="GAH50132.1"/>
    </source>
</evidence>
<sequence length="30" mass="3765">MIPDWKFPPIGWYRPNPEMAAYFCYPWEMK</sequence>
<feature type="non-terminal residue" evidence="1">
    <location>
        <position position="30"/>
    </location>
</feature>
<accession>X1FYQ6</accession>
<dbReference type="EMBL" id="BARU01019218">
    <property type="protein sequence ID" value="GAH50132.1"/>
    <property type="molecule type" value="Genomic_DNA"/>
</dbReference>
<organism evidence="1">
    <name type="scientific">marine sediment metagenome</name>
    <dbReference type="NCBI Taxonomy" id="412755"/>
    <lineage>
        <taxon>unclassified sequences</taxon>
        <taxon>metagenomes</taxon>
        <taxon>ecological metagenomes</taxon>
    </lineage>
</organism>